<feature type="domain" description="YknX-like beta-barrel" evidence="7">
    <location>
        <begin position="431"/>
        <end position="523"/>
    </location>
</feature>
<feature type="domain" description="Multidrug resistance protein MdtA-like C-terminal permuted SH3" evidence="6">
    <location>
        <begin position="530"/>
        <end position="586"/>
    </location>
</feature>
<protein>
    <submittedName>
        <fullName evidence="8">Efflux RND transporter periplasmic adaptor subunit</fullName>
    </submittedName>
</protein>
<proteinExistence type="predicted"/>
<evidence type="ECO:0000259" key="6">
    <source>
        <dbReference type="Pfam" id="PF25967"/>
    </source>
</evidence>
<evidence type="ECO:0000256" key="4">
    <source>
        <dbReference type="SAM" id="MobiDB-lite"/>
    </source>
</evidence>
<feature type="coiled-coil region" evidence="3">
    <location>
        <begin position="323"/>
        <end position="382"/>
    </location>
</feature>
<feature type="coiled-coil region" evidence="3">
    <location>
        <begin position="162"/>
        <end position="211"/>
    </location>
</feature>
<organism evidence="8 9">
    <name type="scientific">Corynebacterium mendelii</name>
    <dbReference type="NCBI Taxonomy" id="2765362"/>
    <lineage>
        <taxon>Bacteria</taxon>
        <taxon>Bacillati</taxon>
        <taxon>Actinomycetota</taxon>
        <taxon>Actinomycetes</taxon>
        <taxon>Mycobacteriales</taxon>
        <taxon>Corynebacteriaceae</taxon>
        <taxon>Corynebacterium</taxon>
    </lineage>
</organism>
<sequence>MAADTTNKAPKSKKSKKRKKKLWIITAVVAVIVIAALIAGFFAFRGGKEDDSVLASSDYTVAEIGEISTTLQVSGTVDAAKTESLTTTLTGPISSIAVKVGQRVNSNDLLATVDVKDLRQELNDQVARQADSVLSAQSAVEKAQQAYRDQKQLVDRGLDGSLNGAQAAVRQADQAYDDAQRAYEQKLNDRRDGLNEQLRSQQLALEQSRSQVLSASLSVVRSGIGSVTAIAQSAERARDIAADRAEIGSLKEKMAEADGAEKKALEAKVTALEQGIEAKREQTPLGIDEGQVNAHLGSVEALSGLNTSIQSLADQQKSFELGLRQLDRELADAQRGVARAFEAKTDAAVSLEAAKLQSEQQLQQAADAVADAQRTLDSAGNQAQSSVQKLRDDIDSNEIRAPFPGLVTVVSGKEGAPAQGPVVTIADDSTLVIKTSVRENEVPKLKIGNPVRFTTRATGDAEFTGEVSFISPVSEKIGQAAAADAKGPSTGGTSAEPPMFPIEITVTGNTEGLKIGGSAKAEITLDKVENTLVVPRGAVIDGPTSKEVLRIGDNNVIERVKVEVGTENDFSVAVTGGDLKSGDRIISNASSRRDMVGQSVDINDSPMPGGDGPQSGTGDEEDSDSAGNKVEKEGE</sequence>
<keyword evidence="5" id="KW-0472">Membrane</keyword>
<evidence type="ECO:0000256" key="1">
    <source>
        <dbReference type="ARBA" id="ARBA00004196"/>
    </source>
</evidence>
<evidence type="ECO:0000313" key="8">
    <source>
        <dbReference type="EMBL" id="MBN9643114.1"/>
    </source>
</evidence>
<dbReference type="Gene3D" id="2.40.420.20">
    <property type="match status" value="1"/>
</dbReference>
<keyword evidence="5" id="KW-0812">Transmembrane</keyword>
<dbReference type="Proteomes" id="UP000664332">
    <property type="component" value="Unassembled WGS sequence"/>
</dbReference>
<comment type="caution">
    <text evidence="8">The sequence shown here is derived from an EMBL/GenBank/DDBJ whole genome shotgun (WGS) entry which is preliminary data.</text>
</comment>
<dbReference type="Gene3D" id="2.40.50.100">
    <property type="match status" value="1"/>
</dbReference>
<evidence type="ECO:0000313" key="9">
    <source>
        <dbReference type="Proteomes" id="UP000664332"/>
    </source>
</evidence>
<dbReference type="SUPFAM" id="SSF111369">
    <property type="entry name" value="HlyD-like secretion proteins"/>
    <property type="match status" value="1"/>
</dbReference>
<dbReference type="EMBL" id="JAFLEQ010000003">
    <property type="protein sequence ID" value="MBN9643114.1"/>
    <property type="molecule type" value="Genomic_DNA"/>
</dbReference>
<keyword evidence="2 3" id="KW-0175">Coiled coil</keyword>
<evidence type="ECO:0000259" key="7">
    <source>
        <dbReference type="Pfam" id="PF25990"/>
    </source>
</evidence>
<dbReference type="GO" id="GO:0030313">
    <property type="term" value="C:cell envelope"/>
    <property type="evidence" value="ECO:0007669"/>
    <property type="project" value="UniProtKB-SubCell"/>
</dbReference>
<dbReference type="AlphaFoldDB" id="A0A939IST4"/>
<dbReference type="InterPro" id="IPR058627">
    <property type="entry name" value="MdtA-like_C"/>
</dbReference>
<dbReference type="PANTHER" id="PTHR32347:SF14">
    <property type="entry name" value="EFFLUX SYSTEM COMPONENT YKNX-RELATED"/>
    <property type="match status" value="1"/>
</dbReference>
<dbReference type="Pfam" id="PF25967">
    <property type="entry name" value="RND-MFP_C"/>
    <property type="match status" value="1"/>
</dbReference>
<dbReference type="Pfam" id="PF25990">
    <property type="entry name" value="Beta-barrel_YknX"/>
    <property type="match status" value="1"/>
</dbReference>
<feature type="transmembrane region" description="Helical" evidence="5">
    <location>
        <begin position="21"/>
        <end position="44"/>
    </location>
</feature>
<reference evidence="8" key="1">
    <citation type="submission" date="2021-03" db="EMBL/GenBank/DDBJ databases">
        <authorList>
            <person name="Sun Q."/>
        </authorList>
    </citation>
    <scope>NUCLEOTIDE SEQUENCE</scope>
    <source>
        <strain evidence="8">CCM 8862</strain>
    </source>
</reference>
<comment type="subcellular location">
    <subcellularLocation>
        <location evidence="1">Cell envelope</location>
    </subcellularLocation>
</comment>
<evidence type="ECO:0000256" key="5">
    <source>
        <dbReference type="SAM" id="Phobius"/>
    </source>
</evidence>
<accession>A0A939IST4</accession>
<evidence type="ECO:0000256" key="2">
    <source>
        <dbReference type="ARBA" id="ARBA00023054"/>
    </source>
</evidence>
<dbReference type="Gene3D" id="2.40.30.170">
    <property type="match status" value="1"/>
</dbReference>
<dbReference type="PANTHER" id="PTHR32347">
    <property type="entry name" value="EFFLUX SYSTEM COMPONENT YKNX-RELATED"/>
    <property type="match status" value="1"/>
</dbReference>
<gene>
    <name evidence="8" type="ORF">JZY06_00490</name>
</gene>
<evidence type="ECO:0000256" key="3">
    <source>
        <dbReference type="SAM" id="Coils"/>
    </source>
</evidence>
<dbReference type="InterPro" id="IPR058636">
    <property type="entry name" value="Beta-barrel_YknX"/>
</dbReference>
<name>A0A939IST4_9CORY</name>
<dbReference type="RefSeq" id="WP_207117523.1">
    <property type="nucleotide sequence ID" value="NZ_JAFLEQ010000003.1"/>
</dbReference>
<keyword evidence="5" id="KW-1133">Transmembrane helix</keyword>
<keyword evidence="9" id="KW-1185">Reference proteome</keyword>
<feature type="region of interest" description="Disordered" evidence="4">
    <location>
        <begin position="590"/>
        <end position="635"/>
    </location>
</feature>
<dbReference type="InterPro" id="IPR050465">
    <property type="entry name" value="UPF0194_transport"/>
</dbReference>